<sequence>MKIIGRKYEKNSLFQCLRSNRPEFVVVYGRRRIGKTYLVREFFNRQFSFYATGLSETKTKNQLRAFNESLCSYGYNENMPPKDWFEAFGRLRKLLESEKVYREPINNKRVVFLDELPWMDTARSDFKSALDYFWNSWASSQEDLVLIVCGSATSWIITNLLSSKKGFHNRITKQIHLNPFSLSECEKLFELNDIVMTRSQMIECYMVFGGVPLYLNLLDSRLSLAQNINELCFKEYGELHDEYTNLFYSLFDKPEKHMSILEALAKKKSGMTRTELSKESKIGGGSVLTKDLKELEECGFIRRYSDIKKGSKEAFYQLIDPFTLFAIKFLENKTFDSWNTYINSPGYNSWRGTSFEIVCFNHIDKIKQVLGISGIETSEFTWRNTDSDKGAQIDLIISRKDGVINLCEMKFTNAEYSLDEDEYKKIQNRIDSFQNESDAKGAIHVTLICGNGFKYNKYSNIAQNIITGEDLFET</sequence>
<gene>
    <name evidence="2" type="ORF">SAMN02910262_01845</name>
</gene>
<dbReference type="CDD" id="cd00090">
    <property type="entry name" value="HTH_ARSR"/>
    <property type="match status" value="1"/>
</dbReference>
<reference evidence="2 3" key="1">
    <citation type="submission" date="2016-10" db="EMBL/GenBank/DDBJ databases">
        <authorList>
            <person name="de Groot N.N."/>
        </authorList>
    </citation>
    <scope>NUCLEOTIDE SEQUENCE [LARGE SCALE GENOMIC DNA]</scope>
    <source>
        <strain evidence="2 3">F</strain>
    </source>
</reference>
<organism evidence="2 3">
    <name type="scientific">[Clostridium] aminophilum</name>
    <dbReference type="NCBI Taxonomy" id="1526"/>
    <lineage>
        <taxon>Bacteria</taxon>
        <taxon>Bacillati</taxon>
        <taxon>Bacillota</taxon>
        <taxon>Clostridia</taxon>
        <taxon>Lachnospirales</taxon>
        <taxon>Lachnospiraceae</taxon>
    </lineage>
</organism>
<evidence type="ECO:0000313" key="3">
    <source>
        <dbReference type="Proteomes" id="UP000214760"/>
    </source>
</evidence>
<dbReference type="PANTHER" id="PTHR34704">
    <property type="entry name" value="ATPASE"/>
    <property type="match status" value="1"/>
</dbReference>
<name>A0A1I6JRM3_9FIRM</name>
<dbReference type="EMBL" id="FOZC01000010">
    <property type="protein sequence ID" value="SFR81619.1"/>
    <property type="molecule type" value="Genomic_DNA"/>
</dbReference>
<feature type="domain" description="ATPase" evidence="1">
    <location>
        <begin position="6"/>
        <end position="216"/>
    </location>
</feature>
<evidence type="ECO:0000259" key="1">
    <source>
        <dbReference type="Pfam" id="PF01637"/>
    </source>
</evidence>
<dbReference type="GO" id="GO:0005524">
    <property type="term" value="F:ATP binding"/>
    <property type="evidence" value="ECO:0007669"/>
    <property type="project" value="InterPro"/>
</dbReference>
<dbReference type="SUPFAM" id="SSF46785">
    <property type="entry name" value="Winged helix' DNA-binding domain"/>
    <property type="match status" value="1"/>
</dbReference>
<dbReference type="RefSeq" id="WP_031473443.1">
    <property type="nucleotide sequence ID" value="NZ_FOZC01000010.1"/>
</dbReference>
<proteinExistence type="predicted"/>
<dbReference type="AlphaFoldDB" id="A0A1I6JRM3"/>
<dbReference type="InterPro" id="IPR011991">
    <property type="entry name" value="ArsR-like_HTH"/>
</dbReference>
<protein>
    <recommendedName>
        <fullName evidence="1">ATPase domain-containing protein</fullName>
    </recommendedName>
</protein>
<dbReference type="InterPro" id="IPR011579">
    <property type="entry name" value="ATPase_dom"/>
</dbReference>
<dbReference type="Gene3D" id="3.40.50.300">
    <property type="entry name" value="P-loop containing nucleotide triphosphate hydrolases"/>
    <property type="match status" value="1"/>
</dbReference>
<dbReference type="PANTHER" id="PTHR34704:SF1">
    <property type="entry name" value="ATPASE"/>
    <property type="match status" value="1"/>
</dbReference>
<dbReference type="Proteomes" id="UP000214760">
    <property type="component" value="Unassembled WGS sequence"/>
</dbReference>
<dbReference type="SUPFAM" id="SSF52540">
    <property type="entry name" value="P-loop containing nucleoside triphosphate hydrolases"/>
    <property type="match status" value="1"/>
</dbReference>
<dbReference type="Pfam" id="PF01637">
    <property type="entry name" value="ATPase_2"/>
    <property type="match status" value="1"/>
</dbReference>
<evidence type="ECO:0000313" key="2">
    <source>
        <dbReference type="EMBL" id="SFR81619.1"/>
    </source>
</evidence>
<accession>A0A1I6JRM3</accession>
<dbReference type="InterPro" id="IPR036390">
    <property type="entry name" value="WH_DNA-bd_sf"/>
</dbReference>
<dbReference type="InterPro" id="IPR027417">
    <property type="entry name" value="P-loop_NTPase"/>
</dbReference>